<dbReference type="Gene3D" id="3.40.367.20">
    <property type="match status" value="1"/>
</dbReference>
<dbReference type="PANTHER" id="PTHR19443">
    <property type="entry name" value="HEXOKINASE"/>
    <property type="match status" value="1"/>
</dbReference>
<dbReference type="Pfam" id="PF03727">
    <property type="entry name" value="Hexokinase_2"/>
    <property type="match status" value="1"/>
</dbReference>
<dbReference type="GO" id="GO:0005829">
    <property type="term" value="C:cytosol"/>
    <property type="evidence" value="ECO:0007669"/>
    <property type="project" value="TreeGrafter"/>
</dbReference>
<evidence type="ECO:0000256" key="5">
    <source>
        <dbReference type="RuleBase" id="RU362007"/>
    </source>
</evidence>
<accession>A0A9Q1JHG5</accession>
<dbReference type="InterPro" id="IPR001312">
    <property type="entry name" value="Hexokinase"/>
</dbReference>
<evidence type="ECO:0000313" key="7">
    <source>
        <dbReference type="EMBL" id="KAJ8422869.1"/>
    </source>
</evidence>
<dbReference type="PROSITE" id="PS51748">
    <property type="entry name" value="HEXOKINASE_2"/>
    <property type="match status" value="1"/>
</dbReference>
<dbReference type="EC" id="2.7.1.-" evidence="5"/>
<evidence type="ECO:0000259" key="6">
    <source>
        <dbReference type="Pfam" id="PF03727"/>
    </source>
</evidence>
<keyword evidence="5" id="KW-0418">Kinase</keyword>
<reference evidence="7" key="1">
    <citation type="submission" date="2022-04" db="EMBL/GenBank/DDBJ databases">
        <title>Carnegiea gigantea Genome sequencing and assembly v2.</title>
        <authorList>
            <person name="Copetti D."/>
            <person name="Sanderson M.J."/>
            <person name="Burquez A."/>
            <person name="Wojciechowski M.F."/>
        </authorList>
    </citation>
    <scope>NUCLEOTIDE SEQUENCE</scope>
    <source>
        <strain evidence="7">SGP5-SGP5p</strain>
        <tissue evidence="7">Aerial part</tissue>
    </source>
</reference>
<dbReference type="GO" id="GO:0006096">
    <property type="term" value="P:glycolytic process"/>
    <property type="evidence" value="ECO:0007669"/>
    <property type="project" value="UniProtKB-KW"/>
</dbReference>
<comment type="pathway">
    <text evidence="2">Carbohydrate metabolism; hexose metabolism.</text>
</comment>
<dbReference type="GO" id="GO:0005536">
    <property type="term" value="F:D-glucose binding"/>
    <property type="evidence" value="ECO:0007669"/>
    <property type="project" value="InterPro"/>
</dbReference>
<comment type="pathway">
    <text evidence="1">Carbohydrate degradation; glycolysis; D-glyceraldehyde 3-phosphate and glycerone phosphate from D-glucose: step 1/4.</text>
</comment>
<gene>
    <name evidence="7" type="ORF">Cgig2_010269</name>
</gene>
<keyword evidence="5" id="KW-0067">ATP-binding</keyword>
<evidence type="ECO:0000256" key="2">
    <source>
        <dbReference type="ARBA" id="ARBA00005028"/>
    </source>
</evidence>
<proteinExistence type="inferred from homology"/>
<dbReference type="AlphaFoldDB" id="A0A9Q1JHG5"/>
<keyword evidence="3 5" id="KW-0324">Glycolysis</keyword>
<dbReference type="GO" id="GO:0005739">
    <property type="term" value="C:mitochondrion"/>
    <property type="evidence" value="ECO:0007669"/>
    <property type="project" value="TreeGrafter"/>
</dbReference>
<dbReference type="GO" id="GO:0008865">
    <property type="term" value="F:fructokinase activity"/>
    <property type="evidence" value="ECO:0007669"/>
    <property type="project" value="TreeGrafter"/>
</dbReference>
<dbReference type="GO" id="GO:0004340">
    <property type="term" value="F:glucokinase activity"/>
    <property type="evidence" value="ECO:0007669"/>
    <property type="project" value="TreeGrafter"/>
</dbReference>
<name>A0A9Q1JHG5_9CARY</name>
<organism evidence="7 8">
    <name type="scientific">Carnegiea gigantea</name>
    <dbReference type="NCBI Taxonomy" id="171969"/>
    <lineage>
        <taxon>Eukaryota</taxon>
        <taxon>Viridiplantae</taxon>
        <taxon>Streptophyta</taxon>
        <taxon>Embryophyta</taxon>
        <taxon>Tracheophyta</taxon>
        <taxon>Spermatophyta</taxon>
        <taxon>Magnoliopsida</taxon>
        <taxon>eudicotyledons</taxon>
        <taxon>Gunneridae</taxon>
        <taxon>Pentapetalae</taxon>
        <taxon>Caryophyllales</taxon>
        <taxon>Cactineae</taxon>
        <taxon>Cactaceae</taxon>
        <taxon>Cactoideae</taxon>
        <taxon>Echinocereeae</taxon>
        <taxon>Carnegiea</taxon>
    </lineage>
</organism>
<dbReference type="InterPro" id="IPR043129">
    <property type="entry name" value="ATPase_NBD"/>
</dbReference>
<comment type="catalytic activity">
    <reaction evidence="4">
        <text>a D-hexose + ATP = a D-hexose 6-phosphate + ADP + H(+)</text>
        <dbReference type="Rhea" id="RHEA:22740"/>
        <dbReference type="ChEBI" id="CHEBI:4194"/>
        <dbReference type="ChEBI" id="CHEBI:15378"/>
        <dbReference type="ChEBI" id="CHEBI:30616"/>
        <dbReference type="ChEBI" id="CHEBI:229467"/>
        <dbReference type="ChEBI" id="CHEBI:456216"/>
        <dbReference type="EC" id="2.7.1.1"/>
    </reaction>
    <physiologicalReaction direction="left-to-right" evidence="4">
        <dbReference type="Rhea" id="RHEA:22741"/>
    </physiologicalReaction>
</comment>
<dbReference type="EMBL" id="JAKOGI010002125">
    <property type="protein sequence ID" value="KAJ8422869.1"/>
    <property type="molecule type" value="Genomic_DNA"/>
</dbReference>
<evidence type="ECO:0000256" key="1">
    <source>
        <dbReference type="ARBA" id="ARBA00004888"/>
    </source>
</evidence>
<evidence type="ECO:0000313" key="8">
    <source>
        <dbReference type="Proteomes" id="UP001153076"/>
    </source>
</evidence>
<dbReference type="GO" id="GO:0001678">
    <property type="term" value="P:intracellular glucose homeostasis"/>
    <property type="evidence" value="ECO:0007669"/>
    <property type="project" value="InterPro"/>
</dbReference>
<dbReference type="SUPFAM" id="SSF53067">
    <property type="entry name" value="Actin-like ATPase domain"/>
    <property type="match status" value="1"/>
</dbReference>
<dbReference type="GO" id="GO:0006006">
    <property type="term" value="P:glucose metabolic process"/>
    <property type="evidence" value="ECO:0007669"/>
    <property type="project" value="TreeGrafter"/>
</dbReference>
<feature type="domain" description="Hexokinase C-terminal" evidence="6">
    <location>
        <begin position="1"/>
        <end position="171"/>
    </location>
</feature>
<dbReference type="PANTHER" id="PTHR19443:SF16">
    <property type="entry name" value="HEXOKINASE TYPE 1-RELATED"/>
    <property type="match status" value="1"/>
</dbReference>
<keyword evidence="5" id="KW-0808">Transferase</keyword>
<protein>
    <recommendedName>
        <fullName evidence="5">Phosphotransferase</fullName>
        <ecNumber evidence="5">2.7.1.-</ecNumber>
    </recommendedName>
</protein>
<sequence>MVINMEWVNFQASHHPLKVYDNALDFESLNQGEQIYEKMISGMYLGEIVRRVLCRLAEEASFFGDTVPPKLQTPFILRTPDMSAMHHNSSPDLKVVGAKMKDILEIPNLSLKKRQVIVKLCNIVATHGARLAVAAIYGILKKVGRDTLSSQKTAVAMFGGLYEHYNKFRECS</sequence>
<evidence type="ECO:0000256" key="3">
    <source>
        <dbReference type="ARBA" id="ARBA00023152"/>
    </source>
</evidence>
<comment type="caution">
    <text evidence="7">The sequence shown here is derived from an EMBL/GenBank/DDBJ whole genome shotgun (WGS) entry which is preliminary data.</text>
</comment>
<keyword evidence="5" id="KW-0547">Nucleotide-binding</keyword>
<keyword evidence="8" id="KW-1185">Reference proteome</keyword>
<comment type="similarity">
    <text evidence="5">Belongs to the hexokinase family.</text>
</comment>
<dbReference type="OrthoDB" id="419537at2759"/>
<dbReference type="Proteomes" id="UP001153076">
    <property type="component" value="Unassembled WGS sequence"/>
</dbReference>
<evidence type="ECO:0000256" key="4">
    <source>
        <dbReference type="ARBA" id="ARBA00044613"/>
    </source>
</evidence>
<dbReference type="InterPro" id="IPR022673">
    <property type="entry name" value="Hexokinase_C"/>
</dbReference>
<dbReference type="GO" id="GO:0005524">
    <property type="term" value="F:ATP binding"/>
    <property type="evidence" value="ECO:0007669"/>
    <property type="project" value="UniProtKB-UniRule"/>
</dbReference>